<keyword evidence="2" id="KW-1185">Reference proteome</keyword>
<gene>
    <name evidence="1" type="ORF">PUR21_00940</name>
</gene>
<reference evidence="1 2" key="1">
    <citation type="journal article" date="2023" name="PLoS ONE">
        <title>Complete genome assembly of Hawai'i environmental nontuberculous mycobacteria reveals unexpected co-isolation with methylobacteria.</title>
        <authorList>
            <person name="Hendrix J."/>
            <person name="Epperson L.E."/>
            <person name="Tong E.I."/>
            <person name="Chan Y.L."/>
            <person name="Hasan N.A."/>
            <person name="Dawrs S.N."/>
            <person name="Norton G.J."/>
            <person name="Virdi R."/>
            <person name="Crooks J.L."/>
            <person name="Chan E.D."/>
            <person name="Honda J.R."/>
            <person name="Strong M."/>
        </authorList>
    </citation>
    <scope>NUCLEOTIDE SEQUENCE [LARGE SCALE GENOMIC DNA]</scope>
    <source>
        <strain evidence="1 2">NJH_HI01</strain>
    </source>
</reference>
<dbReference type="EMBL" id="JAQYXL010000001">
    <property type="protein sequence ID" value="MEN3226254.1"/>
    <property type="molecule type" value="Genomic_DNA"/>
</dbReference>
<name>A0ABU9Z588_9HYPH</name>
<dbReference type="RefSeq" id="WP_200671057.1">
    <property type="nucleotide sequence ID" value="NZ_JACWCW010000034.1"/>
</dbReference>
<protein>
    <submittedName>
        <fullName evidence="1">Uncharacterized protein</fullName>
    </submittedName>
</protein>
<evidence type="ECO:0000313" key="1">
    <source>
        <dbReference type="EMBL" id="MEN3226254.1"/>
    </source>
</evidence>
<accession>A0ABU9Z588</accession>
<dbReference type="Proteomes" id="UP001404845">
    <property type="component" value="Unassembled WGS sequence"/>
</dbReference>
<comment type="caution">
    <text evidence="1">The sequence shown here is derived from an EMBL/GenBank/DDBJ whole genome shotgun (WGS) entry which is preliminary data.</text>
</comment>
<sequence>MLTEVAGERSDWQMAPDSGAIRDAEPVMKRKWFLPTTPISAALILLSGAALSGPIQKSNSGTEKYAEVSINTNNKSECPSKIKLYVVGMKSVPTSQNKSYSWLQNAKQVSTQNSSIKHVVADLPGAPQYYYVLDDPGVRDGFGEPLIIAIIAGGAMIHYARSDQYRVVYDLAEECLFEDGLNIIKQVDQKASVLIQGDN</sequence>
<proteinExistence type="predicted"/>
<organism evidence="1 2">
    <name type="scientific">Methylorubrum rhodesianum</name>
    <dbReference type="NCBI Taxonomy" id="29427"/>
    <lineage>
        <taxon>Bacteria</taxon>
        <taxon>Pseudomonadati</taxon>
        <taxon>Pseudomonadota</taxon>
        <taxon>Alphaproteobacteria</taxon>
        <taxon>Hyphomicrobiales</taxon>
        <taxon>Methylobacteriaceae</taxon>
        <taxon>Methylorubrum</taxon>
    </lineage>
</organism>
<evidence type="ECO:0000313" key="2">
    <source>
        <dbReference type="Proteomes" id="UP001404845"/>
    </source>
</evidence>